<dbReference type="OrthoDB" id="9773856at2"/>
<evidence type="ECO:0000313" key="7">
    <source>
        <dbReference type="EMBL" id="APT84528.1"/>
    </source>
</evidence>
<organism evidence="7 8">
    <name type="scientific">Corynebacterium aquilae DSM 44791</name>
    <dbReference type="NCBI Taxonomy" id="1431546"/>
    <lineage>
        <taxon>Bacteria</taxon>
        <taxon>Bacillati</taxon>
        <taxon>Actinomycetota</taxon>
        <taxon>Actinomycetes</taxon>
        <taxon>Mycobacteriales</taxon>
        <taxon>Corynebacteriaceae</taxon>
        <taxon>Corynebacterium</taxon>
    </lineage>
</organism>
<dbReference type="InterPro" id="IPR050535">
    <property type="entry name" value="DNA_Repair-Maintenance_Comp"/>
</dbReference>
<comment type="similarity">
    <text evidence="1">Belongs to the SbcD family.</text>
</comment>
<evidence type="ECO:0000256" key="3">
    <source>
        <dbReference type="ARBA" id="ARBA00022722"/>
    </source>
</evidence>
<accession>A0A1L7CFC4</accession>
<dbReference type="InterPro" id="IPR029052">
    <property type="entry name" value="Metallo-depent_PP-like"/>
</dbReference>
<dbReference type="AlphaFoldDB" id="A0A1L7CFC4"/>
<evidence type="ECO:0000256" key="1">
    <source>
        <dbReference type="ARBA" id="ARBA00010555"/>
    </source>
</evidence>
<keyword evidence="4" id="KW-0378">Hydrolase</keyword>
<evidence type="ECO:0000256" key="4">
    <source>
        <dbReference type="ARBA" id="ARBA00022801"/>
    </source>
</evidence>
<evidence type="ECO:0000259" key="6">
    <source>
        <dbReference type="Pfam" id="PF00149"/>
    </source>
</evidence>
<dbReference type="PIRSF" id="PIRSF033093">
    <property type="entry name" value="UCP_ML1119"/>
    <property type="match status" value="1"/>
</dbReference>
<dbReference type="CDD" id="cd00840">
    <property type="entry name" value="MPP_Mre11_N"/>
    <property type="match status" value="1"/>
</dbReference>
<dbReference type="SUPFAM" id="SSF56300">
    <property type="entry name" value="Metallo-dependent phosphatases"/>
    <property type="match status" value="1"/>
</dbReference>
<dbReference type="InterPro" id="IPR004843">
    <property type="entry name" value="Calcineurin-like_PHP"/>
</dbReference>
<keyword evidence="8" id="KW-1185">Reference proteome</keyword>
<evidence type="ECO:0000256" key="5">
    <source>
        <dbReference type="ARBA" id="ARBA00022839"/>
    </source>
</evidence>
<dbReference type="Pfam" id="PF00149">
    <property type="entry name" value="Metallophos"/>
    <property type="match status" value="1"/>
</dbReference>
<dbReference type="RefSeq" id="WP_075725736.1">
    <property type="nucleotide sequence ID" value="NZ_CP009245.1"/>
</dbReference>
<dbReference type="InterPro" id="IPR014577">
    <property type="entry name" value="UCP033093_metalloPase"/>
</dbReference>
<name>A0A1L7CFC4_9CORY</name>
<dbReference type="GO" id="GO:0004527">
    <property type="term" value="F:exonuclease activity"/>
    <property type="evidence" value="ECO:0007669"/>
    <property type="project" value="UniProtKB-KW"/>
</dbReference>
<protein>
    <recommendedName>
        <fullName evidence="2">Nuclease SbcCD subunit D</fullName>
    </recommendedName>
</protein>
<keyword evidence="3" id="KW-0540">Nuclease</keyword>
<evidence type="ECO:0000313" key="8">
    <source>
        <dbReference type="Proteomes" id="UP000185478"/>
    </source>
</evidence>
<dbReference type="STRING" id="1431546.CAQU_05060"/>
<dbReference type="KEGG" id="caqu:CAQU_05060"/>
<evidence type="ECO:0000256" key="2">
    <source>
        <dbReference type="ARBA" id="ARBA00013365"/>
    </source>
</evidence>
<sequence>MNVRFLHTSDWQIGATYWMLDADGQARLDQARLDAIRTMGTIAHDTNCAFMLVAGDIFDKNSLKKTTLNRALETIKSIPVPVYLLPGNHDPLTADSVFYQATQLDNVTVLDHTGPFTVTDHVELVAAPLLTRHTYEDPVARMLSTLDTPAPGTIRIACGHGAVDSHTSIAQPNTIDLATVTEALDNHLIDYLALGDTHSTRQLDEHNRIYYSGAPEVTDFHDFDGHPIGATTGSNETNSGNCLVVDITKDTTGPAAITVTPHTTGTWTFQAHTRDCNSQHDAEEFITFLKSFTDKPRTVIKYALIGTVDVATKQFLEHQLNELEPTFAALYPRTRLHHLTLNPSDDDLDNLNLNGYANQALKELIDNDETDALSLMFRLTQDQQ</sequence>
<dbReference type="PANTHER" id="PTHR30337:SF0">
    <property type="entry name" value="NUCLEASE SBCCD SUBUNIT D"/>
    <property type="match status" value="1"/>
</dbReference>
<gene>
    <name evidence="7" type="ORF">CAQU_05060</name>
</gene>
<reference evidence="7 8" key="1">
    <citation type="submission" date="2014-08" db="EMBL/GenBank/DDBJ databases">
        <title>Complete genome sequence of Corynebacterium aquilae S-613T(T) (=DSM 44791(T)), isolated from the choana of a healthy golden eagle.</title>
        <authorList>
            <person name="Ruckert C."/>
            <person name="Albersmeier A."/>
            <person name="Winkler A."/>
            <person name="Kalinowski J."/>
        </authorList>
    </citation>
    <scope>NUCLEOTIDE SEQUENCE [LARGE SCALE GENOMIC DNA]</scope>
    <source>
        <strain evidence="7 8">S-613</strain>
    </source>
</reference>
<feature type="domain" description="Calcineurin-like phosphoesterase" evidence="6">
    <location>
        <begin position="4"/>
        <end position="198"/>
    </location>
</feature>
<dbReference type="EMBL" id="CP009245">
    <property type="protein sequence ID" value="APT84528.1"/>
    <property type="molecule type" value="Genomic_DNA"/>
</dbReference>
<dbReference type="Gene3D" id="3.60.21.10">
    <property type="match status" value="1"/>
</dbReference>
<dbReference type="PANTHER" id="PTHR30337">
    <property type="entry name" value="COMPONENT OF ATP-DEPENDENT DSDNA EXONUCLEASE"/>
    <property type="match status" value="1"/>
</dbReference>
<dbReference type="Proteomes" id="UP000185478">
    <property type="component" value="Chromosome"/>
</dbReference>
<dbReference type="InterPro" id="IPR041796">
    <property type="entry name" value="Mre11_N"/>
</dbReference>
<keyword evidence="5" id="KW-0269">Exonuclease</keyword>
<proteinExistence type="inferred from homology"/>